<evidence type="ECO:0000256" key="5">
    <source>
        <dbReference type="ARBA" id="ARBA00024042"/>
    </source>
</evidence>
<proteinExistence type="inferred from homology"/>
<evidence type="ECO:0000256" key="7">
    <source>
        <dbReference type="PIRSR" id="PIRSR000138-2"/>
    </source>
</evidence>
<evidence type="ECO:0000256" key="1">
    <source>
        <dbReference type="ARBA" id="ARBA00001917"/>
    </source>
</evidence>
<dbReference type="GO" id="GO:0010181">
    <property type="term" value="F:FMN binding"/>
    <property type="evidence" value="ECO:0007669"/>
    <property type="project" value="InterPro"/>
</dbReference>
<dbReference type="InterPro" id="IPR012133">
    <property type="entry name" value="Alpha-hydoxy_acid_DH_FMN"/>
</dbReference>
<comment type="cofactor">
    <cofactor evidence="1">
        <name>FMN</name>
        <dbReference type="ChEBI" id="CHEBI:58210"/>
    </cofactor>
</comment>
<evidence type="ECO:0000313" key="9">
    <source>
        <dbReference type="EMBL" id="TKV61674.1"/>
    </source>
</evidence>
<evidence type="ECO:0000256" key="3">
    <source>
        <dbReference type="ARBA" id="ARBA00022643"/>
    </source>
</evidence>
<reference evidence="9 10" key="1">
    <citation type="submission" date="2019-05" db="EMBL/GenBank/DDBJ databases">
        <title>Nakamurella sp. N5BH11, whole genome shotgun sequence.</title>
        <authorList>
            <person name="Tuo L."/>
        </authorList>
    </citation>
    <scope>NUCLEOTIDE SEQUENCE [LARGE SCALE GENOMIC DNA]</scope>
    <source>
        <strain evidence="9 10">N5BH11</strain>
    </source>
</reference>
<accession>A0A4U6QM50</accession>
<dbReference type="PANTHER" id="PTHR10578">
    <property type="entry name" value="S -2-HYDROXY-ACID OXIDASE-RELATED"/>
    <property type="match status" value="1"/>
</dbReference>
<feature type="binding site" evidence="7">
    <location>
        <position position="190"/>
    </location>
    <ligand>
        <name>FMN</name>
        <dbReference type="ChEBI" id="CHEBI:58210"/>
    </ligand>
</feature>
<dbReference type="PANTHER" id="PTHR10578:SF107">
    <property type="entry name" value="2-HYDROXYACID OXIDASE 1"/>
    <property type="match status" value="1"/>
</dbReference>
<feature type="binding site" evidence="7">
    <location>
        <begin position="340"/>
        <end position="341"/>
    </location>
    <ligand>
        <name>FMN</name>
        <dbReference type="ChEBI" id="CHEBI:58210"/>
    </ligand>
</feature>
<dbReference type="Pfam" id="PF01070">
    <property type="entry name" value="FMN_dh"/>
    <property type="match status" value="1"/>
</dbReference>
<organism evidence="9 10">
    <name type="scientific">Nakamurella flava</name>
    <dbReference type="NCBI Taxonomy" id="2576308"/>
    <lineage>
        <taxon>Bacteria</taxon>
        <taxon>Bacillati</taxon>
        <taxon>Actinomycetota</taxon>
        <taxon>Actinomycetes</taxon>
        <taxon>Nakamurellales</taxon>
        <taxon>Nakamurellaceae</taxon>
        <taxon>Nakamurella</taxon>
    </lineage>
</organism>
<evidence type="ECO:0000256" key="2">
    <source>
        <dbReference type="ARBA" id="ARBA00022630"/>
    </source>
</evidence>
<evidence type="ECO:0000256" key="4">
    <source>
        <dbReference type="ARBA" id="ARBA00023002"/>
    </source>
</evidence>
<dbReference type="CDD" id="cd02809">
    <property type="entry name" value="alpha_hydroxyacid_oxid_FMN"/>
    <property type="match status" value="1"/>
</dbReference>
<comment type="similarity">
    <text evidence="5">Belongs to the FMN-dependent alpha-hydroxy acid dehydrogenase family.</text>
</comment>
<feature type="binding site" evidence="7">
    <location>
        <position position="289"/>
    </location>
    <ligand>
        <name>glyoxylate</name>
        <dbReference type="ChEBI" id="CHEBI:36655"/>
    </ligand>
</feature>
<name>A0A4U6QM50_9ACTN</name>
<feature type="binding site" evidence="7">
    <location>
        <position position="162"/>
    </location>
    <ligand>
        <name>FMN</name>
        <dbReference type="ChEBI" id="CHEBI:58210"/>
    </ligand>
</feature>
<dbReference type="InterPro" id="IPR000262">
    <property type="entry name" value="FMN-dep_DH"/>
</dbReference>
<evidence type="ECO:0000313" key="10">
    <source>
        <dbReference type="Proteomes" id="UP000306985"/>
    </source>
</evidence>
<dbReference type="PROSITE" id="PS51349">
    <property type="entry name" value="FMN_HYDROXY_ACID_DH_2"/>
    <property type="match status" value="1"/>
</dbReference>
<dbReference type="Gene3D" id="3.20.20.70">
    <property type="entry name" value="Aldolase class I"/>
    <property type="match status" value="1"/>
</dbReference>
<dbReference type="EMBL" id="SZZH01000001">
    <property type="protein sequence ID" value="TKV61674.1"/>
    <property type="molecule type" value="Genomic_DNA"/>
</dbReference>
<feature type="binding site" evidence="7">
    <location>
        <begin position="109"/>
        <end position="111"/>
    </location>
    <ligand>
        <name>FMN</name>
        <dbReference type="ChEBI" id="CHEBI:58210"/>
    </ligand>
</feature>
<dbReference type="PIRSF" id="PIRSF000138">
    <property type="entry name" value="Al-hdrx_acd_dh"/>
    <property type="match status" value="1"/>
</dbReference>
<feature type="binding site" evidence="7">
    <location>
        <position position="164"/>
    </location>
    <ligand>
        <name>glyoxylate</name>
        <dbReference type="ChEBI" id="CHEBI:36655"/>
    </ligand>
</feature>
<dbReference type="GO" id="GO:0016491">
    <property type="term" value="F:oxidoreductase activity"/>
    <property type="evidence" value="ECO:0007669"/>
    <property type="project" value="UniProtKB-KW"/>
</dbReference>
<sequence length="389" mass="40649">MRRSSHRGGAVLRLVDVAPLRPDPVVQSSGKEDVLPVLAEHLATARSVLSSAVFEYYDSGAGAELTRHEAAQAWDSFRLRPWPLRDVGQVDTSVDLFGHRYATPIAVAPSAFHQLASVDAEPATGSGAAAARALFVLSTRSSVPVAAFGAHMGALDAPWWFQVYVMQRRDVTMRIVEAAVDAGARALVLTGDTPYVGRKRKVAGVRISMPDDEYLVNVRPYLPADIRSDNVAARAAAAQDPSITLETIDWLTRATGLPVLVKGVLRGDAAQDCVQAGAAGIVVSNHAGRQLDRAVPSALALAEVVAAVGDQVPVLVDGGITSGLDVLVALALGARAVMIGRPALWALAADGATGVTAALDALTDDLRHSLALAGLTRADAVPPDLVVRA</sequence>
<evidence type="ECO:0000259" key="8">
    <source>
        <dbReference type="PROSITE" id="PS51349"/>
    </source>
</evidence>
<protein>
    <submittedName>
        <fullName evidence="9">Alpha-hydroxy-acid oxidizing protein</fullName>
    </submittedName>
</protein>
<keyword evidence="4" id="KW-0560">Oxidoreductase</keyword>
<comment type="caution">
    <text evidence="9">The sequence shown here is derived from an EMBL/GenBank/DDBJ whole genome shotgun (WGS) entry which is preliminary data.</text>
</comment>
<feature type="active site" description="Proton acceptor" evidence="6">
    <location>
        <position position="286"/>
    </location>
</feature>
<gene>
    <name evidence="9" type="ORF">FDO65_09015</name>
</gene>
<evidence type="ECO:0000256" key="6">
    <source>
        <dbReference type="PIRSR" id="PIRSR000138-1"/>
    </source>
</evidence>
<feature type="binding site" evidence="7">
    <location>
        <position position="56"/>
    </location>
    <ligand>
        <name>glyoxylate</name>
        <dbReference type="ChEBI" id="CHEBI:36655"/>
    </ligand>
</feature>
<dbReference type="Proteomes" id="UP000306985">
    <property type="component" value="Unassembled WGS sequence"/>
</dbReference>
<dbReference type="OrthoDB" id="9770452at2"/>
<dbReference type="InterPro" id="IPR037396">
    <property type="entry name" value="FMN_HAD"/>
</dbReference>
<dbReference type="SUPFAM" id="SSF51395">
    <property type="entry name" value="FMN-linked oxidoreductases"/>
    <property type="match status" value="1"/>
</dbReference>
<feature type="binding site" evidence="7">
    <location>
        <position position="138"/>
    </location>
    <ligand>
        <name>FMN</name>
        <dbReference type="ChEBI" id="CHEBI:58210"/>
    </ligand>
</feature>
<feature type="domain" description="FMN hydroxy acid dehydrogenase" evidence="8">
    <location>
        <begin position="30"/>
        <end position="389"/>
    </location>
</feature>
<feature type="binding site" evidence="7">
    <location>
        <position position="262"/>
    </location>
    <ligand>
        <name>FMN</name>
        <dbReference type="ChEBI" id="CHEBI:58210"/>
    </ligand>
</feature>
<keyword evidence="10" id="KW-1185">Reference proteome</keyword>
<feature type="binding site" evidence="7">
    <location>
        <position position="284"/>
    </location>
    <ligand>
        <name>FMN</name>
        <dbReference type="ChEBI" id="CHEBI:58210"/>
    </ligand>
</feature>
<feature type="binding site" evidence="7">
    <location>
        <position position="286"/>
    </location>
    <ligand>
        <name>glyoxylate</name>
        <dbReference type="ChEBI" id="CHEBI:36655"/>
    </ligand>
</feature>
<dbReference type="AlphaFoldDB" id="A0A4U6QM50"/>
<keyword evidence="2 7" id="KW-0285">Flavoprotein</keyword>
<keyword evidence="3 7" id="KW-0288">FMN</keyword>
<dbReference type="InterPro" id="IPR013785">
    <property type="entry name" value="Aldolase_TIM"/>
</dbReference>